<dbReference type="GeneID" id="19687013"/>
<keyword evidence="2" id="KW-1185">Reference proteome</keyword>
<dbReference type="EMBL" id="KC954774">
    <property type="protein sequence ID" value="AIA64792.1"/>
    <property type="molecule type" value="Genomic_DNA"/>
</dbReference>
<dbReference type="Proteomes" id="UP000026984">
    <property type="component" value="Segment"/>
</dbReference>
<proteinExistence type="predicted"/>
<name>A0A060AMF5_9CAUD</name>
<evidence type="ECO:0000313" key="2">
    <source>
        <dbReference type="Proteomes" id="UP000026984"/>
    </source>
</evidence>
<accession>A0A060AMF5</accession>
<dbReference type="KEGG" id="vg:19687013"/>
<reference evidence="1 2" key="1">
    <citation type="submission" date="2013-04" db="EMBL/GenBank/DDBJ databases">
        <title>Complete Genome Sequence of Cronobacter sakazakii Bacteriophage CR8.</title>
        <authorList>
            <person name="Kim Y."/>
            <person name="Shin H."/>
            <person name="Ryu S."/>
        </authorList>
    </citation>
    <scope>NUCLEOTIDE SEQUENCE [LARGE SCALE GENOMIC DNA]</scope>
</reference>
<gene>
    <name evidence="1" type="ORF">CR8_262</name>
</gene>
<protein>
    <submittedName>
        <fullName evidence="1">Uncharacterized protein</fullName>
    </submittedName>
</protein>
<sequence>MNPYKLTLSFITPDYTSEEHCEHYPTLQDALDDADDLAFSTVGFPLEDWQNVDFGEGNHLYSFYPNEVDKTSRYKLAILKEEV</sequence>
<organism evidence="1 2">
    <name type="scientific">Cronobacter phage CR8</name>
    <dbReference type="NCBI Taxonomy" id="1327934"/>
    <lineage>
        <taxon>Viruses</taxon>
        <taxon>Duplodnaviria</taxon>
        <taxon>Heunggongvirae</taxon>
        <taxon>Uroviricota</taxon>
        <taxon>Caudoviricetes</taxon>
        <taxon>Vequintavirinae</taxon>
        <taxon>Certrevirus</taxon>
        <taxon>Certrevirus CR8</taxon>
    </lineage>
</organism>
<dbReference type="RefSeq" id="YP_009042499.1">
    <property type="nucleotide sequence ID" value="NC_024354.1"/>
</dbReference>
<evidence type="ECO:0000313" key="1">
    <source>
        <dbReference type="EMBL" id="AIA64792.1"/>
    </source>
</evidence>